<feature type="domain" description="RFX-type winged-helix" evidence="6">
    <location>
        <begin position="346"/>
        <end position="422"/>
    </location>
</feature>
<dbReference type="Proteomes" id="UP000298030">
    <property type="component" value="Unassembled WGS sequence"/>
</dbReference>
<keyword evidence="1" id="KW-0156">Chromatin regulator</keyword>
<evidence type="ECO:0000256" key="3">
    <source>
        <dbReference type="ARBA" id="ARBA00023163"/>
    </source>
</evidence>
<feature type="compositionally biased region" description="Polar residues" evidence="5">
    <location>
        <begin position="505"/>
        <end position="514"/>
    </location>
</feature>
<evidence type="ECO:0000256" key="2">
    <source>
        <dbReference type="ARBA" id="ARBA00023015"/>
    </source>
</evidence>
<evidence type="ECO:0000313" key="7">
    <source>
        <dbReference type="EMBL" id="TEB38886.1"/>
    </source>
</evidence>
<accession>A0A4Y7TXI6</accession>
<keyword evidence="2" id="KW-0805">Transcription regulation</keyword>
<dbReference type="InterPro" id="IPR016024">
    <property type="entry name" value="ARM-type_fold"/>
</dbReference>
<gene>
    <name evidence="7" type="ORF">FA13DRAFT_1680522</name>
</gene>
<evidence type="ECO:0000256" key="4">
    <source>
        <dbReference type="ARBA" id="ARBA00023242"/>
    </source>
</evidence>
<dbReference type="GO" id="GO:0003677">
    <property type="term" value="F:DNA binding"/>
    <property type="evidence" value="ECO:0007669"/>
    <property type="project" value="InterPro"/>
</dbReference>
<name>A0A4Y7TXI6_COPMI</name>
<keyword evidence="8" id="KW-1185">Reference proteome</keyword>
<protein>
    <recommendedName>
        <fullName evidence="6">RFX-type winged-helix domain-containing protein</fullName>
    </recommendedName>
</protein>
<dbReference type="GO" id="GO:0006325">
    <property type="term" value="P:chromatin organization"/>
    <property type="evidence" value="ECO:0007669"/>
    <property type="project" value="UniProtKB-KW"/>
</dbReference>
<dbReference type="InterPro" id="IPR052406">
    <property type="entry name" value="Chromatin_Remodeling_Comp"/>
</dbReference>
<proteinExistence type="predicted"/>
<keyword evidence="4" id="KW-0539">Nucleus</keyword>
<comment type="caution">
    <text evidence="7">The sequence shown here is derived from an EMBL/GenBank/DDBJ whole genome shotgun (WGS) entry which is preliminary data.</text>
</comment>
<dbReference type="AlphaFoldDB" id="A0A4Y7TXI6"/>
<dbReference type="PANTHER" id="PTHR22970:SF14">
    <property type="entry name" value="AT-RICH INTERACTIVE DOMAIN-CONTAINING PROTEIN 2"/>
    <property type="match status" value="1"/>
</dbReference>
<reference evidence="7 8" key="1">
    <citation type="journal article" date="2019" name="Nat. Ecol. Evol.">
        <title>Megaphylogeny resolves global patterns of mushroom evolution.</title>
        <authorList>
            <person name="Varga T."/>
            <person name="Krizsan K."/>
            <person name="Foldi C."/>
            <person name="Dima B."/>
            <person name="Sanchez-Garcia M."/>
            <person name="Sanchez-Ramirez S."/>
            <person name="Szollosi G.J."/>
            <person name="Szarkandi J.G."/>
            <person name="Papp V."/>
            <person name="Albert L."/>
            <person name="Andreopoulos W."/>
            <person name="Angelini C."/>
            <person name="Antonin V."/>
            <person name="Barry K.W."/>
            <person name="Bougher N.L."/>
            <person name="Buchanan P."/>
            <person name="Buyck B."/>
            <person name="Bense V."/>
            <person name="Catcheside P."/>
            <person name="Chovatia M."/>
            <person name="Cooper J."/>
            <person name="Damon W."/>
            <person name="Desjardin D."/>
            <person name="Finy P."/>
            <person name="Geml J."/>
            <person name="Haridas S."/>
            <person name="Hughes K."/>
            <person name="Justo A."/>
            <person name="Karasinski D."/>
            <person name="Kautmanova I."/>
            <person name="Kiss B."/>
            <person name="Kocsube S."/>
            <person name="Kotiranta H."/>
            <person name="LaButti K.M."/>
            <person name="Lechner B.E."/>
            <person name="Liimatainen K."/>
            <person name="Lipzen A."/>
            <person name="Lukacs Z."/>
            <person name="Mihaltcheva S."/>
            <person name="Morgado L.N."/>
            <person name="Niskanen T."/>
            <person name="Noordeloos M.E."/>
            <person name="Ohm R.A."/>
            <person name="Ortiz-Santana B."/>
            <person name="Ovrebo C."/>
            <person name="Racz N."/>
            <person name="Riley R."/>
            <person name="Savchenko A."/>
            <person name="Shiryaev A."/>
            <person name="Soop K."/>
            <person name="Spirin V."/>
            <person name="Szebenyi C."/>
            <person name="Tomsovsky M."/>
            <person name="Tulloss R.E."/>
            <person name="Uehling J."/>
            <person name="Grigoriev I.V."/>
            <person name="Vagvolgyi C."/>
            <person name="Papp T."/>
            <person name="Martin F.M."/>
            <person name="Miettinen O."/>
            <person name="Hibbett D.S."/>
            <person name="Nagy L.G."/>
        </authorList>
    </citation>
    <scope>NUCLEOTIDE SEQUENCE [LARGE SCALE GENOMIC DNA]</scope>
    <source>
        <strain evidence="7 8">FP101781</strain>
    </source>
</reference>
<evidence type="ECO:0000259" key="6">
    <source>
        <dbReference type="PROSITE" id="PS51526"/>
    </source>
</evidence>
<dbReference type="SUPFAM" id="SSF48371">
    <property type="entry name" value="ARM repeat"/>
    <property type="match status" value="1"/>
</dbReference>
<sequence>MSTYMGRATPQQTFYQRPATYVAPQPQRAVANVKDDYERWYTEATPSNRMALSVRSGIHSEVAWALDRLVRLGGNEQFSYKSYPGLIDGLFDWPEWYVTQGYKQLDEKTQLFGPSKEFVAQHRFALESLLILRNISLQDQAELASHSHTLSLLLNGLNNLDFTKDENQEALLHIIDIFQSLAHSLYINEGVPDISNPIVPLKKIVSKSTNRSIVIAAFGALTGVLSHPSNTLHFARTSESLNAAIRYLPLFMDRALVEPCLEHLYIHFAHPGTARAFLLNPELPSVLRVLCSLVLAEQHSTEEKVTLDITPPFRTVAATSTTTTRNYELTSEDMSVLSKSAEPHRCYEWMRLVLQANPDGEMTQVDIWTLYKDTFTPHQEPTALLGASDVIKYVTHVYPSAQAMVLQGPTPRFIVRGIERRKEMIATERFKCKWDRSACAEAALSTHSDLFDHLLQHLGTLQPPSLPCLWSTCQHTSTEIQHLRSHLLTHLSSSQPPQTHPSQSDTITVVPNSDLSTTTPTSRPIPPLRATTITYQRPIVEPSSAALTALLIIRVLFRTAFASAEAAPKADKDHFGFPGIVEDDTDPAAEASIGDTESDKEGERKGRRAFSAVRHMLENVRIHDEALMSWVNEMVDSTMPELS</sequence>
<dbReference type="STRING" id="71717.A0A4Y7TXI6"/>
<keyword evidence="3" id="KW-0804">Transcription</keyword>
<organism evidence="7 8">
    <name type="scientific">Coprinellus micaceus</name>
    <name type="common">Glistening ink-cap mushroom</name>
    <name type="synonym">Coprinus micaceus</name>
    <dbReference type="NCBI Taxonomy" id="71717"/>
    <lineage>
        <taxon>Eukaryota</taxon>
        <taxon>Fungi</taxon>
        <taxon>Dikarya</taxon>
        <taxon>Basidiomycota</taxon>
        <taxon>Agaricomycotina</taxon>
        <taxon>Agaricomycetes</taxon>
        <taxon>Agaricomycetidae</taxon>
        <taxon>Agaricales</taxon>
        <taxon>Agaricineae</taxon>
        <taxon>Psathyrellaceae</taxon>
        <taxon>Coprinellus</taxon>
    </lineage>
</organism>
<feature type="compositionally biased region" description="Low complexity" evidence="5">
    <location>
        <begin position="491"/>
        <end position="504"/>
    </location>
</feature>
<dbReference type="PANTHER" id="PTHR22970">
    <property type="entry name" value="AT-RICH INTERACTIVE DOMAIN-CONTAINING PROTEIN 2"/>
    <property type="match status" value="1"/>
</dbReference>
<dbReference type="InterPro" id="IPR003150">
    <property type="entry name" value="DNA-bd_RFX"/>
</dbReference>
<dbReference type="EMBL" id="QPFP01000002">
    <property type="protein sequence ID" value="TEB38886.1"/>
    <property type="molecule type" value="Genomic_DNA"/>
</dbReference>
<feature type="region of interest" description="Disordered" evidence="5">
    <location>
        <begin position="491"/>
        <end position="528"/>
    </location>
</feature>
<dbReference type="PROSITE" id="PS51526">
    <property type="entry name" value="RFX_DBD"/>
    <property type="match status" value="1"/>
</dbReference>
<dbReference type="GO" id="GO:0016586">
    <property type="term" value="C:RSC-type complex"/>
    <property type="evidence" value="ECO:0007669"/>
    <property type="project" value="TreeGrafter"/>
</dbReference>
<evidence type="ECO:0000256" key="1">
    <source>
        <dbReference type="ARBA" id="ARBA00022853"/>
    </source>
</evidence>
<evidence type="ECO:0000313" key="8">
    <source>
        <dbReference type="Proteomes" id="UP000298030"/>
    </source>
</evidence>
<feature type="region of interest" description="Disordered" evidence="5">
    <location>
        <begin position="568"/>
        <end position="606"/>
    </location>
</feature>
<evidence type="ECO:0000256" key="5">
    <source>
        <dbReference type="SAM" id="MobiDB-lite"/>
    </source>
</evidence>
<dbReference type="OrthoDB" id="338531at2759"/>
<dbReference type="GO" id="GO:0006355">
    <property type="term" value="P:regulation of DNA-templated transcription"/>
    <property type="evidence" value="ECO:0007669"/>
    <property type="project" value="InterPro"/>
</dbReference>